<organism evidence="1 2">
    <name type="scientific">Polarella glacialis</name>
    <name type="common">Dinoflagellate</name>
    <dbReference type="NCBI Taxonomy" id="89957"/>
    <lineage>
        <taxon>Eukaryota</taxon>
        <taxon>Sar</taxon>
        <taxon>Alveolata</taxon>
        <taxon>Dinophyceae</taxon>
        <taxon>Suessiales</taxon>
        <taxon>Suessiaceae</taxon>
        <taxon>Polarella</taxon>
    </lineage>
</organism>
<dbReference type="Gene3D" id="3.40.50.1240">
    <property type="entry name" value="Phosphoglycerate mutase-like"/>
    <property type="match status" value="1"/>
</dbReference>
<evidence type="ECO:0000313" key="2">
    <source>
        <dbReference type="Proteomes" id="UP000654075"/>
    </source>
</evidence>
<protein>
    <recommendedName>
        <fullName evidence="3">Phosphoglycerate mutase</fullName>
    </recommendedName>
</protein>
<reference evidence="1" key="1">
    <citation type="submission" date="2021-02" db="EMBL/GenBank/DDBJ databases">
        <authorList>
            <person name="Dougan E. K."/>
            <person name="Rhodes N."/>
            <person name="Thang M."/>
            <person name="Chan C."/>
        </authorList>
    </citation>
    <scope>NUCLEOTIDE SEQUENCE</scope>
</reference>
<dbReference type="SMART" id="SM00855">
    <property type="entry name" value="PGAM"/>
    <property type="match status" value="1"/>
</dbReference>
<dbReference type="InterPro" id="IPR013078">
    <property type="entry name" value="His_Pase_superF_clade-1"/>
</dbReference>
<sequence length="239" mass="25217">MATARTAMARALTAALSGRRVIILRHGNTGKAEVDAERELTEKGRSQCEQFGKAWASTLHGVTNVLASPVRRTAHTAALVAEPLGLGVTPVEGLYFVQPWRTAEMKAADADVGYAPVGEYISRHPGVYDKAAEMMATAVAERSGRLVPGDLLIVGHAGYLSFLALEVVEALAPASGSSERDEWLQAARKVVLDANVGEVCGFEIGAPGRGARYLPNPESTDFAAASSNDAFIINLKVAS</sequence>
<dbReference type="AlphaFoldDB" id="A0A813EYN9"/>
<name>A0A813EYN9_POLGL</name>
<dbReference type="Proteomes" id="UP000654075">
    <property type="component" value="Unassembled WGS sequence"/>
</dbReference>
<evidence type="ECO:0008006" key="3">
    <source>
        <dbReference type="Google" id="ProtNLM"/>
    </source>
</evidence>
<dbReference type="Pfam" id="PF00300">
    <property type="entry name" value="His_Phos_1"/>
    <property type="match status" value="1"/>
</dbReference>
<dbReference type="EMBL" id="CAJNNV010015921">
    <property type="protein sequence ID" value="CAE8603976.1"/>
    <property type="molecule type" value="Genomic_DNA"/>
</dbReference>
<dbReference type="CDD" id="cd07067">
    <property type="entry name" value="HP_PGM_like"/>
    <property type="match status" value="1"/>
</dbReference>
<keyword evidence="2" id="KW-1185">Reference proteome</keyword>
<evidence type="ECO:0000313" key="1">
    <source>
        <dbReference type="EMBL" id="CAE8603976.1"/>
    </source>
</evidence>
<proteinExistence type="predicted"/>
<dbReference type="InterPro" id="IPR029033">
    <property type="entry name" value="His_PPase_superfam"/>
</dbReference>
<dbReference type="SUPFAM" id="SSF53254">
    <property type="entry name" value="Phosphoglycerate mutase-like"/>
    <property type="match status" value="1"/>
</dbReference>
<gene>
    <name evidence="1" type="ORF">PGLA1383_LOCUS22171</name>
</gene>
<comment type="caution">
    <text evidence="1">The sequence shown here is derived from an EMBL/GenBank/DDBJ whole genome shotgun (WGS) entry which is preliminary data.</text>
</comment>
<accession>A0A813EYN9</accession>